<dbReference type="InterPro" id="IPR051531">
    <property type="entry name" value="N-acetyltransferase"/>
</dbReference>
<dbReference type="Pfam" id="PF13302">
    <property type="entry name" value="Acetyltransf_3"/>
    <property type="match status" value="1"/>
</dbReference>
<accession>A0A553W9V4</accession>
<reference evidence="2 3" key="1">
    <citation type="submission" date="2019-07" db="EMBL/GenBank/DDBJ databases">
        <authorList>
            <person name="Park M."/>
        </authorList>
    </citation>
    <scope>NUCLEOTIDE SEQUENCE [LARGE SCALE GENOMIC DNA]</scope>
    <source>
        <strain evidence="2 3">KCTC32445</strain>
    </source>
</reference>
<evidence type="ECO:0000259" key="1">
    <source>
        <dbReference type="PROSITE" id="PS51186"/>
    </source>
</evidence>
<keyword evidence="2" id="KW-0808">Transferase</keyword>
<gene>
    <name evidence="2" type="ORF">FOM92_09680</name>
</gene>
<dbReference type="RefSeq" id="WP_143776676.1">
    <property type="nucleotide sequence ID" value="NZ_VKKU01000002.1"/>
</dbReference>
<dbReference type="AlphaFoldDB" id="A0A553W9V4"/>
<dbReference type="Gene3D" id="3.40.630.30">
    <property type="match status" value="1"/>
</dbReference>
<evidence type="ECO:0000313" key="3">
    <source>
        <dbReference type="Proteomes" id="UP000320160"/>
    </source>
</evidence>
<dbReference type="PANTHER" id="PTHR43792">
    <property type="entry name" value="GNAT FAMILY, PUTATIVE (AFU_ORTHOLOGUE AFUA_3G00765)-RELATED-RELATED"/>
    <property type="match status" value="1"/>
</dbReference>
<dbReference type="InterPro" id="IPR000182">
    <property type="entry name" value="GNAT_dom"/>
</dbReference>
<dbReference type="EMBL" id="VKKU01000002">
    <property type="protein sequence ID" value="TSB01456.1"/>
    <property type="molecule type" value="Genomic_DNA"/>
</dbReference>
<comment type="caution">
    <text evidence="2">The sequence shown here is derived from an EMBL/GenBank/DDBJ whole genome shotgun (WGS) entry which is preliminary data.</text>
</comment>
<dbReference type="GO" id="GO:0016747">
    <property type="term" value="F:acyltransferase activity, transferring groups other than amino-acyl groups"/>
    <property type="evidence" value="ECO:0007669"/>
    <property type="project" value="InterPro"/>
</dbReference>
<dbReference type="PROSITE" id="PS51186">
    <property type="entry name" value="GNAT"/>
    <property type="match status" value="1"/>
</dbReference>
<dbReference type="PANTHER" id="PTHR43792:SF1">
    <property type="entry name" value="N-ACETYLTRANSFERASE DOMAIN-CONTAINING PROTEIN"/>
    <property type="match status" value="1"/>
</dbReference>
<dbReference type="OrthoDB" id="6293260at2"/>
<dbReference type="SUPFAM" id="SSF55729">
    <property type="entry name" value="Acyl-CoA N-acyltransferases (Nat)"/>
    <property type="match status" value="1"/>
</dbReference>
<name>A0A553W9V4_9SPHN</name>
<sequence length="179" mass="19638">MSAGPFLITERMILRPPSAEDFEGWAAFCADPVTMTHLGGVKGRGESWRMLCTMVGAWQVRGYAMFSMILRDTGQWIGRTGPWMPEGWPGTEVGWGVAQEFAGKGYAHEAAVASIDYAFDVLGWDNVIHTIDPANTASVALAERLGSYDQGETRLPDPFQDIPVRAWGQSKAEWKARAG</sequence>
<keyword evidence="3" id="KW-1185">Reference proteome</keyword>
<protein>
    <submittedName>
        <fullName evidence="2">GNAT family N-acetyltransferase</fullName>
    </submittedName>
</protein>
<dbReference type="InterPro" id="IPR016181">
    <property type="entry name" value="Acyl_CoA_acyltransferase"/>
</dbReference>
<feature type="domain" description="N-acetyltransferase" evidence="1">
    <location>
        <begin position="12"/>
        <end position="169"/>
    </location>
</feature>
<organism evidence="2 3">
    <name type="scientific">Sphingorhabdus contaminans</name>
    <dbReference type="NCBI Taxonomy" id="1343899"/>
    <lineage>
        <taxon>Bacteria</taxon>
        <taxon>Pseudomonadati</taxon>
        <taxon>Pseudomonadota</taxon>
        <taxon>Alphaproteobacteria</taxon>
        <taxon>Sphingomonadales</taxon>
        <taxon>Sphingomonadaceae</taxon>
        <taxon>Sphingorhabdus</taxon>
    </lineage>
</organism>
<dbReference type="Proteomes" id="UP000320160">
    <property type="component" value="Unassembled WGS sequence"/>
</dbReference>
<evidence type="ECO:0000313" key="2">
    <source>
        <dbReference type="EMBL" id="TSB01456.1"/>
    </source>
</evidence>
<proteinExistence type="predicted"/>